<dbReference type="AlphaFoldDB" id="A0A5Q0H345"/>
<organism evidence="2 3">
    <name type="scientific">Saccharothrix syringae</name>
    <name type="common">Nocardiopsis syringae</name>
    <dbReference type="NCBI Taxonomy" id="103733"/>
    <lineage>
        <taxon>Bacteria</taxon>
        <taxon>Bacillati</taxon>
        <taxon>Actinomycetota</taxon>
        <taxon>Actinomycetes</taxon>
        <taxon>Pseudonocardiales</taxon>
        <taxon>Pseudonocardiaceae</taxon>
        <taxon>Saccharothrix</taxon>
    </lineage>
</organism>
<dbReference type="PRINTS" id="PR01955">
    <property type="entry name" value="LANCFRANKIA"/>
</dbReference>
<keyword evidence="3" id="KW-1185">Reference proteome</keyword>
<dbReference type="InterPro" id="IPR033889">
    <property type="entry name" value="LanC"/>
</dbReference>
<dbReference type="PRINTS" id="PR01950">
    <property type="entry name" value="LANCSUPER"/>
</dbReference>
<dbReference type="EMBL" id="CP034550">
    <property type="protein sequence ID" value="QFZ20513.1"/>
    <property type="molecule type" value="Genomic_DNA"/>
</dbReference>
<reference evidence="3" key="1">
    <citation type="journal article" date="2021" name="Curr. Microbiol.">
        <title>Complete genome of nocamycin-producing strain Saccharothrix syringae NRRL B-16468 reveals the biosynthetic potential for secondary metabolites.</title>
        <authorList>
            <person name="Mo X."/>
            <person name="Yang S."/>
        </authorList>
    </citation>
    <scope>NUCLEOTIDE SEQUENCE [LARGE SCALE GENOMIC DNA]</scope>
    <source>
        <strain evidence="3">ATCC 51364 / DSM 43886 / JCM 6844 / KCTC 9398 / NBRC 14523 / NRRL B-16468 / INA 2240</strain>
    </source>
</reference>
<protein>
    <submittedName>
        <fullName evidence="2">Lanthionine synthetase</fullName>
    </submittedName>
</protein>
<dbReference type="CDD" id="cd04793">
    <property type="entry name" value="LanC"/>
    <property type="match status" value="1"/>
</dbReference>
<dbReference type="KEGG" id="ssyi:EKG83_26675"/>
<dbReference type="OrthoDB" id="1882482at2"/>
<proteinExistence type="predicted"/>
<name>A0A5Q0H345_SACSY</name>
<dbReference type="InterPro" id="IPR007822">
    <property type="entry name" value="LANC-like"/>
</dbReference>
<dbReference type="Gene3D" id="1.50.10.20">
    <property type="match status" value="1"/>
</dbReference>
<dbReference type="GO" id="GO:0046872">
    <property type="term" value="F:metal ion binding"/>
    <property type="evidence" value="ECO:0007669"/>
    <property type="project" value="UniProtKB-KW"/>
</dbReference>
<feature type="binding site" evidence="1">
    <location>
        <position position="330"/>
    </location>
    <ligand>
        <name>Zn(2+)</name>
        <dbReference type="ChEBI" id="CHEBI:29105"/>
    </ligand>
</feature>
<dbReference type="Proteomes" id="UP000325787">
    <property type="component" value="Chromosome"/>
</dbReference>
<keyword evidence="1" id="KW-0479">Metal-binding</keyword>
<dbReference type="RefSeq" id="WP_033435413.1">
    <property type="nucleotide sequence ID" value="NZ_CP034550.1"/>
</dbReference>
<evidence type="ECO:0000313" key="3">
    <source>
        <dbReference type="Proteomes" id="UP000325787"/>
    </source>
</evidence>
<dbReference type="SMART" id="SM01260">
    <property type="entry name" value="LANC_like"/>
    <property type="match status" value="1"/>
</dbReference>
<evidence type="ECO:0000256" key="1">
    <source>
        <dbReference type="PIRSR" id="PIRSR607822-1"/>
    </source>
</evidence>
<gene>
    <name evidence="2" type="ORF">EKG83_26675</name>
</gene>
<feature type="binding site" evidence="1">
    <location>
        <position position="329"/>
    </location>
    <ligand>
        <name>Zn(2+)</name>
        <dbReference type="ChEBI" id="CHEBI:29105"/>
    </ligand>
</feature>
<evidence type="ECO:0000313" key="2">
    <source>
        <dbReference type="EMBL" id="QFZ20513.1"/>
    </source>
</evidence>
<dbReference type="Pfam" id="PF05147">
    <property type="entry name" value="LANC_like"/>
    <property type="match status" value="1"/>
</dbReference>
<feature type="binding site" evidence="1">
    <location>
        <position position="280"/>
    </location>
    <ligand>
        <name>Zn(2+)</name>
        <dbReference type="ChEBI" id="CHEBI:29105"/>
    </ligand>
</feature>
<sequence>MTITVGLAHAADHHARLLRLPPPRTPGDGWAAQDLATGSAGIALVHIERARSGLDTWQTAHAHIRDAAAVPLSDHDSAALFLGAPALLFVLDAAAGSSDRYRTGLADLDAPVARLAHRRVRTALARIVAARPATFDEYDVFSGLSGLGALLLRRAPNGSALEQILTYLVALTRPLTIDNEVLPGWWVGHDPHRRTPPGHRGHANLGAAHGITGPLALLAHTARRGITVDGQHQAIADICHWLEHWRRESDAGPWWPEHLDITELRTGRTRQTGPGRPSWCYGTPGVARAGQLAAIALGDRILQDHYELALLACLGDDPQLARLTDAGLCHGLAGTFHTLWRAAADAAIPALREQVPRLAEALLAAAARPHQNGPGLLNGTAGIALALHTAATDTAPSSGWDACLLID</sequence>
<keyword evidence="1" id="KW-0862">Zinc</keyword>
<dbReference type="SUPFAM" id="SSF158745">
    <property type="entry name" value="LanC-like"/>
    <property type="match status" value="1"/>
</dbReference>
<accession>A0A5Q0H345</accession>
<dbReference type="GO" id="GO:0031179">
    <property type="term" value="P:peptide modification"/>
    <property type="evidence" value="ECO:0007669"/>
    <property type="project" value="InterPro"/>
</dbReference>